<dbReference type="Gene3D" id="3.30.70.3290">
    <property type="match status" value="1"/>
</dbReference>
<keyword evidence="1" id="KW-0596">Phosphopantetheine</keyword>
<keyword evidence="2" id="KW-0597">Phosphoprotein</keyword>
<feature type="domain" description="Ketosynthase family 3 (KS3)" evidence="5">
    <location>
        <begin position="1"/>
        <end position="423"/>
    </location>
</feature>
<dbReference type="Pfam" id="PF16197">
    <property type="entry name" value="KAsynt_C_assoc"/>
    <property type="match status" value="1"/>
</dbReference>
<dbReference type="SMART" id="SM00825">
    <property type="entry name" value="PKS_KS"/>
    <property type="match status" value="1"/>
</dbReference>
<dbReference type="Pfam" id="PF02801">
    <property type="entry name" value="Ketoacyl-synt_C"/>
    <property type="match status" value="1"/>
</dbReference>
<dbReference type="CDD" id="cd00833">
    <property type="entry name" value="PKS"/>
    <property type="match status" value="1"/>
</dbReference>
<dbReference type="Proteomes" id="UP000037020">
    <property type="component" value="Unassembled WGS sequence"/>
</dbReference>
<protein>
    <recommendedName>
        <fullName evidence="5">Ketosynthase family 3 (KS3) domain-containing protein</fullName>
    </recommendedName>
</protein>
<dbReference type="InterPro" id="IPR050091">
    <property type="entry name" value="PKS_NRPS_Biosynth_Enz"/>
</dbReference>
<dbReference type="InterPro" id="IPR014031">
    <property type="entry name" value="Ketoacyl_synth_C"/>
</dbReference>
<dbReference type="PROSITE" id="PS00606">
    <property type="entry name" value="KS3_1"/>
    <property type="match status" value="1"/>
</dbReference>
<name>A0ABR5J6G5_9ACTN</name>
<dbReference type="InterPro" id="IPR014030">
    <property type="entry name" value="Ketoacyl_synth_N"/>
</dbReference>
<feature type="non-terminal residue" evidence="6">
    <location>
        <position position="452"/>
    </location>
</feature>
<evidence type="ECO:0000256" key="1">
    <source>
        <dbReference type="ARBA" id="ARBA00022450"/>
    </source>
</evidence>
<dbReference type="InterPro" id="IPR032821">
    <property type="entry name" value="PKS_assoc"/>
</dbReference>
<evidence type="ECO:0000256" key="2">
    <source>
        <dbReference type="ARBA" id="ARBA00022553"/>
    </source>
</evidence>
<dbReference type="PANTHER" id="PTHR43775">
    <property type="entry name" value="FATTY ACID SYNTHASE"/>
    <property type="match status" value="1"/>
</dbReference>
<evidence type="ECO:0000313" key="6">
    <source>
        <dbReference type="EMBL" id="KOG88941.1"/>
    </source>
</evidence>
<dbReference type="PROSITE" id="PS52004">
    <property type="entry name" value="KS3_2"/>
    <property type="match status" value="1"/>
</dbReference>
<keyword evidence="3" id="KW-0808">Transferase</keyword>
<accession>A0ABR5J6G5</accession>
<comment type="caution">
    <text evidence="6">The sequence shown here is derived from an EMBL/GenBank/DDBJ whole genome shotgun (WGS) entry which is preliminary data.</text>
</comment>
<dbReference type="PANTHER" id="PTHR43775:SF37">
    <property type="entry name" value="SI:DKEY-61P9.11"/>
    <property type="match status" value="1"/>
</dbReference>
<organism evidence="6 7">
    <name type="scientific">Streptomyces varsoviensis</name>
    <dbReference type="NCBI Taxonomy" id="67373"/>
    <lineage>
        <taxon>Bacteria</taxon>
        <taxon>Bacillati</taxon>
        <taxon>Actinomycetota</taxon>
        <taxon>Actinomycetes</taxon>
        <taxon>Kitasatosporales</taxon>
        <taxon>Streptomycetaceae</taxon>
        <taxon>Streptomyces</taxon>
    </lineage>
</organism>
<dbReference type="Pfam" id="PF00109">
    <property type="entry name" value="ketoacyl-synt"/>
    <property type="match status" value="1"/>
</dbReference>
<evidence type="ECO:0000256" key="4">
    <source>
        <dbReference type="ARBA" id="ARBA00023315"/>
    </source>
</evidence>
<keyword evidence="7" id="KW-1185">Reference proteome</keyword>
<dbReference type="InterPro" id="IPR016039">
    <property type="entry name" value="Thiolase-like"/>
</dbReference>
<evidence type="ECO:0000256" key="3">
    <source>
        <dbReference type="ARBA" id="ARBA00022679"/>
    </source>
</evidence>
<keyword evidence="4" id="KW-0012">Acyltransferase</keyword>
<evidence type="ECO:0000259" key="5">
    <source>
        <dbReference type="PROSITE" id="PS52004"/>
    </source>
</evidence>
<dbReference type="SUPFAM" id="SSF53901">
    <property type="entry name" value="Thiolase-like"/>
    <property type="match status" value="1"/>
</dbReference>
<dbReference type="InterPro" id="IPR020841">
    <property type="entry name" value="PKS_Beta-ketoAc_synthase_dom"/>
</dbReference>
<dbReference type="Gene3D" id="3.40.47.10">
    <property type="match status" value="1"/>
</dbReference>
<dbReference type="InterPro" id="IPR018201">
    <property type="entry name" value="Ketoacyl_synth_AS"/>
</dbReference>
<sequence>MACRFPGATTPEEYWHNVVNGVDGVRALTDAELEEWGEDPERAKDPRYVRRHGVVEGIGDFDAEFFGITGRDADLLNPQHRIFLECAWEALERAGYDPRAVPGTTGLFAGAGRNGYASVVRSRPDRFPGVDDLALSLANDPEHLCTRVSYLLGLTGPSVAVMTACSTSLVAVHEASRALLAGECDTALAGGVTLRAPLLGYPHREGGTLSPDGYCRTFSADARGIVGGDGAGIVVLRRLRDAIEDGDHVHAVLRGSAVNNDGRERAGYTAPGVRGQAEVIRRAHIAADVYPRDISYVEAHGTGTPVGDPIEVTALTEAFRDGYAEDETAADGTVGLGSVKTNIGHTDTAAGVASLIKTVLALEERTLPATLHFTAPNPAIDFDATSFSVTTRTRKWETTRLPRRAGVSSFGIGGTNAHVVLEEAPVPAAAPQLAASTAQLLVLSARTPTALD</sequence>
<dbReference type="EMBL" id="LGUT01001435">
    <property type="protein sequence ID" value="KOG88941.1"/>
    <property type="molecule type" value="Genomic_DNA"/>
</dbReference>
<gene>
    <name evidence="6" type="ORF">ADK38_16980</name>
</gene>
<reference evidence="6 7" key="1">
    <citation type="submission" date="2015-07" db="EMBL/GenBank/DDBJ databases">
        <authorList>
            <person name="Ju K.-S."/>
            <person name="Doroghazi J.R."/>
            <person name="Metcalf W.W."/>
        </authorList>
    </citation>
    <scope>NUCLEOTIDE SEQUENCE [LARGE SCALE GENOMIC DNA]</scope>
    <source>
        <strain evidence="6 7">NRRL B-3589</strain>
    </source>
</reference>
<evidence type="ECO:0000313" key="7">
    <source>
        <dbReference type="Proteomes" id="UP000037020"/>
    </source>
</evidence>
<proteinExistence type="predicted"/>